<accession>A0A8S1KMT4</accession>
<gene>
    <name evidence="1" type="ORF">PSON_ATCC_30995.1.T0100363</name>
</gene>
<reference evidence="1" key="1">
    <citation type="submission" date="2021-01" db="EMBL/GenBank/DDBJ databases">
        <authorList>
            <consortium name="Genoscope - CEA"/>
            <person name="William W."/>
        </authorList>
    </citation>
    <scope>NUCLEOTIDE SEQUENCE</scope>
</reference>
<name>A0A8S1KMT4_9CILI</name>
<sequence length="450" mass="53074">MNSNIQNVFNWIPVSGIMINQENENIQIDLKAQQKAVLNEIKMEILPDVVFKKQLNYDPEAGWSWHKSWNLPEIDYTLKLPISSQSIQGTFFVQIFVVKALEMPYQYKNLGIKGESKKEIIGQQTNFRCLKFTTTSYNNDHKKFHLILVLFYSSVNEENVVLSSIISPAIFVDSRKFARFHNFSIHTHSFTELFPSDLLDAIITKRETKNKTVNMIKIDNSITGFINYFTASNIRNKIKHPIFLALRFSIEKQKKIKLLITPPNQDIIQQKKSIELIQQLENSCYEIYTQQCYLPDNVKQVEDLKQFSQQYSEYFKQTLKITSKTKHFAILKTQSFSYIEDNIAPKVKIEQYSNAINQPSQTFRNINLPQCEINNSIKKEEVIKTQEQTSQIRYQQYVPNMNIYQPQLNQESSLYQQYQNYLTIQNQQLQNQYYNPYQFANPSYTLWRNI</sequence>
<dbReference type="Proteomes" id="UP000692954">
    <property type="component" value="Unassembled WGS sequence"/>
</dbReference>
<protein>
    <submittedName>
        <fullName evidence="1">Uncharacterized protein</fullName>
    </submittedName>
</protein>
<comment type="caution">
    <text evidence="1">The sequence shown here is derived from an EMBL/GenBank/DDBJ whole genome shotgun (WGS) entry which is preliminary data.</text>
</comment>
<evidence type="ECO:0000313" key="2">
    <source>
        <dbReference type="Proteomes" id="UP000692954"/>
    </source>
</evidence>
<organism evidence="1 2">
    <name type="scientific">Paramecium sonneborni</name>
    <dbReference type="NCBI Taxonomy" id="65129"/>
    <lineage>
        <taxon>Eukaryota</taxon>
        <taxon>Sar</taxon>
        <taxon>Alveolata</taxon>
        <taxon>Ciliophora</taxon>
        <taxon>Intramacronucleata</taxon>
        <taxon>Oligohymenophorea</taxon>
        <taxon>Peniculida</taxon>
        <taxon>Parameciidae</taxon>
        <taxon>Paramecium</taxon>
    </lineage>
</organism>
<keyword evidence="2" id="KW-1185">Reference proteome</keyword>
<evidence type="ECO:0000313" key="1">
    <source>
        <dbReference type="EMBL" id="CAD8056640.1"/>
    </source>
</evidence>
<proteinExistence type="predicted"/>
<dbReference type="OrthoDB" id="1305at2759"/>
<dbReference type="EMBL" id="CAJJDN010000010">
    <property type="protein sequence ID" value="CAD8056640.1"/>
    <property type="molecule type" value="Genomic_DNA"/>
</dbReference>
<dbReference type="AlphaFoldDB" id="A0A8S1KMT4"/>